<evidence type="ECO:0000256" key="2">
    <source>
        <dbReference type="ARBA" id="ARBA00010792"/>
    </source>
</evidence>
<evidence type="ECO:0000313" key="10">
    <source>
        <dbReference type="Proteomes" id="UP000826722"/>
    </source>
</evidence>
<dbReference type="PANTHER" id="PTHR30353">
    <property type="entry name" value="INNER MEMBRANE PROTEIN DEDA-RELATED"/>
    <property type="match status" value="1"/>
</dbReference>
<feature type="transmembrane region" description="Helical" evidence="7">
    <location>
        <begin position="39"/>
        <end position="58"/>
    </location>
</feature>
<feature type="domain" description="VTT" evidence="8">
    <location>
        <begin position="45"/>
        <end position="169"/>
    </location>
</feature>
<reference evidence="9" key="1">
    <citation type="journal article" date="2021" name="Arch. Microbiol.">
        <title>Methyloradius palustris gen. nov., sp. nov., a methanol-oxidizing bacterium isolated from snow.</title>
        <authorList>
            <person name="Miyadera T."/>
            <person name="Kojima H."/>
            <person name="Fukui M."/>
        </authorList>
    </citation>
    <scope>NUCLEOTIDE SEQUENCE</scope>
    <source>
        <strain evidence="9">Zm11</strain>
    </source>
</reference>
<evidence type="ECO:0000313" key="9">
    <source>
        <dbReference type="EMBL" id="BCM25267.1"/>
    </source>
</evidence>
<keyword evidence="4 7" id="KW-0812">Transmembrane</keyword>
<organism evidence="9 10">
    <name type="scientific">Methyloradius palustris</name>
    <dbReference type="NCBI Taxonomy" id="2778876"/>
    <lineage>
        <taxon>Bacteria</taxon>
        <taxon>Pseudomonadati</taxon>
        <taxon>Pseudomonadota</taxon>
        <taxon>Betaproteobacteria</taxon>
        <taxon>Nitrosomonadales</taxon>
        <taxon>Methylophilaceae</taxon>
        <taxon>Methyloradius</taxon>
    </lineage>
</organism>
<evidence type="ECO:0000256" key="4">
    <source>
        <dbReference type="ARBA" id="ARBA00022692"/>
    </source>
</evidence>
<dbReference type="PANTHER" id="PTHR30353:SF0">
    <property type="entry name" value="TRANSMEMBRANE PROTEIN"/>
    <property type="match status" value="1"/>
</dbReference>
<dbReference type="InterPro" id="IPR032818">
    <property type="entry name" value="DedA-like"/>
</dbReference>
<dbReference type="EMBL" id="AP024110">
    <property type="protein sequence ID" value="BCM25267.1"/>
    <property type="molecule type" value="Genomic_DNA"/>
</dbReference>
<keyword evidence="3 7" id="KW-1003">Cell membrane</keyword>
<sequence length="207" mass="22878">MELVHALLHLDQFLNAIIVQYGAAIYAILFAIVFSETAILALFFLPGDPLLFISGALAATGAVKLWVLMGLLFIAAVLGSNLNYWLGNLLGRKIVTHDYKWLNRHALDSTNAFYEKHGAVTFLVSLFIPICRTFAPFIAGFSNMTYRKFQLFSAVGAALWVLVLILGGYFFGNIPVIRDHLNIIVLLGVGFGLAIPLVNAIFRYIKN</sequence>
<dbReference type="KEGG" id="mpau:ZMTM_15260"/>
<evidence type="ECO:0000256" key="3">
    <source>
        <dbReference type="ARBA" id="ARBA00022475"/>
    </source>
</evidence>
<evidence type="ECO:0000259" key="8">
    <source>
        <dbReference type="Pfam" id="PF09335"/>
    </source>
</evidence>
<gene>
    <name evidence="9" type="primary">dedA</name>
    <name evidence="9" type="ORF">ZMTM_15260</name>
</gene>
<proteinExistence type="inferred from homology"/>
<keyword evidence="10" id="KW-1185">Reference proteome</keyword>
<dbReference type="InterPro" id="IPR032816">
    <property type="entry name" value="VTT_dom"/>
</dbReference>
<name>A0A8D5G8U5_9PROT</name>
<keyword evidence="6 7" id="KW-0472">Membrane</keyword>
<feature type="transmembrane region" description="Helical" evidence="7">
    <location>
        <begin position="12"/>
        <end position="33"/>
    </location>
</feature>
<feature type="transmembrane region" description="Helical" evidence="7">
    <location>
        <begin position="151"/>
        <end position="171"/>
    </location>
</feature>
<dbReference type="AlphaFoldDB" id="A0A8D5G8U5"/>
<evidence type="ECO:0000256" key="5">
    <source>
        <dbReference type="ARBA" id="ARBA00022989"/>
    </source>
</evidence>
<evidence type="ECO:0000256" key="7">
    <source>
        <dbReference type="RuleBase" id="RU367016"/>
    </source>
</evidence>
<feature type="transmembrane region" description="Helical" evidence="7">
    <location>
        <begin position="183"/>
        <end position="202"/>
    </location>
</feature>
<evidence type="ECO:0000256" key="6">
    <source>
        <dbReference type="ARBA" id="ARBA00023136"/>
    </source>
</evidence>
<comment type="similarity">
    <text evidence="2 7">Belongs to the DedA family.</text>
</comment>
<feature type="transmembrane region" description="Helical" evidence="7">
    <location>
        <begin position="65"/>
        <end position="86"/>
    </location>
</feature>
<dbReference type="RefSeq" id="WP_221763374.1">
    <property type="nucleotide sequence ID" value="NZ_AP024110.1"/>
</dbReference>
<comment type="subcellular location">
    <subcellularLocation>
        <location evidence="1 7">Cell membrane</location>
        <topology evidence="1 7">Multi-pass membrane protein</topology>
    </subcellularLocation>
</comment>
<evidence type="ECO:0000256" key="1">
    <source>
        <dbReference type="ARBA" id="ARBA00004651"/>
    </source>
</evidence>
<dbReference type="Proteomes" id="UP000826722">
    <property type="component" value="Chromosome"/>
</dbReference>
<protein>
    <recommendedName>
        <fullName evidence="8">VTT domain-containing protein</fullName>
    </recommendedName>
</protein>
<feature type="transmembrane region" description="Helical" evidence="7">
    <location>
        <begin position="119"/>
        <end position="139"/>
    </location>
</feature>
<dbReference type="Pfam" id="PF09335">
    <property type="entry name" value="VTT_dom"/>
    <property type="match status" value="1"/>
</dbReference>
<keyword evidence="5 7" id="KW-1133">Transmembrane helix</keyword>
<dbReference type="GO" id="GO:0005886">
    <property type="term" value="C:plasma membrane"/>
    <property type="evidence" value="ECO:0007669"/>
    <property type="project" value="UniProtKB-SubCell"/>
</dbReference>
<accession>A0A8D5G8U5</accession>